<gene>
    <name evidence="2" type="ORF">V0288_11190</name>
</gene>
<dbReference type="AlphaFoldDB" id="A0AAW9QXW5"/>
<organism evidence="2 3">
    <name type="scientific">Pannus brasiliensis CCIBt3594</name>
    <dbReference type="NCBI Taxonomy" id="1427578"/>
    <lineage>
        <taxon>Bacteria</taxon>
        <taxon>Bacillati</taxon>
        <taxon>Cyanobacteriota</taxon>
        <taxon>Cyanophyceae</taxon>
        <taxon>Oscillatoriophycideae</taxon>
        <taxon>Chroococcales</taxon>
        <taxon>Microcystaceae</taxon>
        <taxon>Pannus</taxon>
    </lineage>
</organism>
<evidence type="ECO:0000313" key="2">
    <source>
        <dbReference type="EMBL" id="MEG3437684.1"/>
    </source>
</evidence>
<keyword evidence="3" id="KW-1185">Reference proteome</keyword>
<protein>
    <recommendedName>
        <fullName evidence="1">DeoxyPurine in DNA protein A domain-containing protein</fullName>
    </recommendedName>
</protein>
<dbReference type="RefSeq" id="WP_332865164.1">
    <property type="nucleotide sequence ID" value="NZ_JBAFSM010000018.1"/>
</dbReference>
<name>A0AAW9QXW5_9CHRO</name>
<comment type="caution">
    <text evidence="2">The sequence shown here is derived from an EMBL/GenBank/DDBJ whole genome shotgun (WGS) entry which is preliminary data.</text>
</comment>
<proteinExistence type="predicted"/>
<dbReference type="EMBL" id="JBAFSM010000018">
    <property type="protein sequence ID" value="MEG3437684.1"/>
    <property type="molecule type" value="Genomic_DNA"/>
</dbReference>
<feature type="domain" description="DeoxyPurine in DNA protein A" evidence="1">
    <location>
        <begin position="2"/>
        <end position="187"/>
    </location>
</feature>
<sequence length="231" mass="26149">MVSVNRLLDRRSSFPINEWIMDSGAFTRITSRRGHLSAKKYASEIKRWKTNGKLLAAVTQDYMCEEVALLATGLSVADHQRLTIKRYDRLLDLIGGEVYLMPVVQGYEISEYLQHLESWGDRLSLNQWVGVGSICKRNYRPALVEAILIAIKTARPDLKLHGFGLKKTALANPLIWDLLYSADSQAHGLLPIGRRSGKKYYGANDPNKAIEYAQSLFPPTEHSIFYQNHGE</sequence>
<evidence type="ECO:0000313" key="3">
    <source>
        <dbReference type="Proteomes" id="UP001328733"/>
    </source>
</evidence>
<reference evidence="2 3" key="1">
    <citation type="submission" date="2024-01" db="EMBL/GenBank/DDBJ databases">
        <title>Genomic insights into the taxonomy and metabolism of the cyanobacterium Pannus brasiliensis CCIBt3594.</title>
        <authorList>
            <person name="Machado M."/>
            <person name="Botero N.B."/>
            <person name="Andreote A.P.D."/>
            <person name="Feitosa A.M.T."/>
            <person name="Popin R."/>
            <person name="Sivonen K."/>
            <person name="Fiore M.F."/>
        </authorList>
    </citation>
    <scope>NUCLEOTIDE SEQUENCE [LARGE SCALE GENOMIC DNA]</scope>
    <source>
        <strain evidence="2 3">CCIBt3594</strain>
    </source>
</reference>
<accession>A0AAW9QXW5</accession>
<dbReference type="Proteomes" id="UP001328733">
    <property type="component" value="Unassembled WGS sequence"/>
</dbReference>
<evidence type="ECO:0000259" key="1">
    <source>
        <dbReference type="Pfam" id="PF23859"/>
    </source>
</evidence>
<dbReference type="Pfam" id="PF23859">
    <property type="entry name" value="DpdA"/>
    <property type="match status" value="1"/>
</dbReference>
<dbReference type="InterPro" id="IPR055645">
    <property type="entry name" value="DpdA"/>
</dbReference>